<feature type="binding site" evidence="9">
    <location>
        <begin position="89"/>
        <end position="91"/>
    </location>
    <ligand>
        <name>ATP</name>
        <dbReference type="ChEBI" id="CHEBI:30616"/>
    </ligand>
</feature>
<dbReference type="GO" id="GO:0015937">
    <property type="term" value="P:coenzyme A biosynthetic process"/>
    <property type="evidence" value="ECO:0007669"/>
    <property type="project" value="UniProtKB-UniRule"/>
</dbReference>
<comment type="subcellular location">
    <subcellularLocation>
        <location evidence="9">Cytoplasm</location>
    </subcellularLocation>
</comment>
<proteinExistence type="inferred from homology"/>
<comment type="cofactor">
    <cofactor evidence="9">
        <name>Mg(2+)</name>
        <dbReference type="ChEBI" id="CHEBI:18420"/>
    </cofactor>
</comment>
<protein>
    <recommendedName>
        <fullName evidence="9">Phosphopantetheine adenylyltransferase</fullName>
        <ecNumber evidence="9">2.7.7.3</ecNumber>
    </recommendedName>
    <alternativeName>
        <fullName evidence="9">Dephospho-CoA pyrophosphorylase</fullName>
    </alternativeName>
    <alternativeName>
        <fullName evidence="9">Pantetheine-phosphate adenylyltransferase</fullName>
        <shortName evidence="9">PPAT</shortName>
    </alternativeName>
</protein>
<dbReference type="RefSeq" id="WP_124870414.1">
    <property type="nucleotide sequence ID" value="NZ_RQJO01000007.1"/>
</dbReference>
<dbReference type="EC" id="2.7.7.3" evidence="9"/>
<sequence length="155" mass="17770">MQRIALFPGSFDPFTKGHEDIVLRGLKLFDEIIIGIGRNTSKQRYFPLEVMSGLIESTFAEYPAVKVVTYDDLTANVARSLGARFLLRGLRNTTDFEYENSISQVNRYVYEDVETVFLITSPHLAPISSSIIRELHRYGKTIDEFLPYQLITNEK</sequence>
<evidence type="ECO:0000256" key="4">
    <source>
        <dbReference type="ARBA" id="ARBA00022741"/>
    </source>
</evidence>
<keyword evidence="2 9" id="KW-0808">Transferase</keyword>
<feature type="site" description="Transition state stabilizer" evidence="9">
    <location>
        <position position="18"/>
    </location>
</feature>
<evidence type="ECO:0000256" key="8">
    <source>
        <dbReference type="ARBA" id="ARBA00029346"/>
    </source>
</evidence>
<feature type="domain" description="Cytidyltransferase-like" evidence="10">
    <location>
        <begin position="6"/>
        <end position="134"/>
    </location>
</feature>
<dbReference type="UniPathway" id="UPA00241">
    <property type="reaction ID" value="UER00355"/>
</dbReference>
<evidence type="ECO:0000256" key="7">
    <source>
        <dbReference type="ARBA" id="ARBA00022993"/>
    </source>
</evidence>
<dbReference type="InterPro" id="IPR001980">
    <property type="entry name" value="PPAT"/>
</dbReference>
<dbReference type="Pfam" id="PF01467">
    <property type="entry name" value="CTP_transf_like"/>
    <property type="match status" value="1"/>
</dbReference>
<dbReference type="EMBL" id="RQJO01000007">
    <property type="protein sequence ID" value="RRB06768.1"/>
    <property type="molecule type" value="Genomic_DNA"/>
</dbReference>
<feature type="binding site" evidence="9">
    <location>
        <position position="99"/>
    </location>
    <ligand>
        <name>ATP</name>
        <dbReference type="ChEBI" id="CHEBI:30616"/>
    </ligand>
</feature>
<dbReference type="NCBIfam" id="TIGR01510">
    <property type="entry name" value="coaD_prev_kdtB"/>
    <property type="match status" value="1"/>
</dbReference>
<evidence type="ECO:0000256" key="9">
    <source>
        <dbReference type="HAMAP-Rule" id="MF_00151"/>
    </source>
</evidence>
<dbReference type="InterPro" id="IPR004821">
    <property type="entry name" value="Cyt_trans-like"/>
</dbReference>
<dbReference type="Proteomes" id="UP000271925">
    <property type="component" value="Unassembled WGS sequence"/>
</dbReference>
<comment type="caution">
    <text evidence="11">The sequence shown here is derived from an EMBL/GenBank/DDBJ whole genome shotgun (WGS) entry which is preliminary data.</text>
</comment>
<evidence type="ECO:0000256" key="2">
    <source>
        <dbReference type="ARBA" id="ARBA00022679"/>
    </source>
</evidence>
<evidence type="ECO:0000259" key="10">
    <source>
        <dbReference type="Pfam" id="PF01467"/>
    </source>
</evidence>
<name>A0A3P1C0J5_9BACT</name>
<reference evidence="11 12" key="1">
    <citation type="submission" date="2018-11" db="EMBL/GenBank/DDBJ databases">
        <authorList>
            <person name="Zhou Z."/>
            <person name="Wang G."/>
        </authorList>
    </citation>
    <scope>NUCLEOTIDE SEQUENCE [LARGE SCALE GENOMIC DNA]</scope>
    <source>
        <strain evidence="11 12">KCTC52004</strain>
    </source>
</reference>
<comment type="catalytic activity">
    <reaction evidence="8 9">
        <text>(R)-4'-phosphopantetheine + ATP + H(+) = 3'-dephospho-CoA + diphosphate</text>
        <dbReference type="Rhea" id="RHEA:19801"/>
        <dbReference type="ChEBI" id="CHEBI:15378"/>
        <dbReference type="ChEBI" id="CHEBI:30616"/>
        <dbReference type="ChEBI" id="CHEBI:33019"/>
        <dbReference type="ChEBI" id="CHEBI:57328"/>
        <dbReference type="ChEBI" id="CHEBI:61723"/>
        <dbReference type="EC" id="2.7.7.3"/>
    </reaction>
</comment>
<keyword evidence="7 9" id="KW-0173">Coenzyme A biosynthesis</keyword>
<dbReference type="AlphaFoldDB" id="A0A3P1C0J5"/>
<dbReference type="GO" id="GO:0004595">
    <property type="term" value="F:pantetheine-phosphate adenylyltransferase activity"/>
    <property type="evidence" value="ECO:0007669"/>
    <property type="project" value="UniProtKB-UniRule"/>
</dbReference>
<accession>A0A3P1C0J5</accession>
<comment type="pathway">
    <text evidence="9">Cofactor biosynthesis; coenzyme A biosynthesis; CoA from (R)-pantothenate: step 4/5.</text>
</comment>
<feature type="binding site" evidence="9">
    <location>
        <begin position="10"/>
        <end position="11"/>
    </location>
    <ligand>
        <name>ATP</name>
        <dbReference type="ChEBI" id="CHEBI:30616"/>
    </ligand>
</feature>
<feature type="binding site" evidence="9">
    <location>
        <position position="88"/>
    </location>
    <ligand>
        <name>substrate</name>
    </ligand>
</feature>
<evidence type="ECO:0000313" key="12">
    <source>
        <dbReference type="Proteomes" id="UP000271925"/>
    </source>
</evidence>
<dbReference type="GO" id="GO:0005524">
    <property type="term" value="F:ATP binding"/>
    <property type="evidence" value="ECO:0007669"/>
    <property type="project" value="UniProtKB-KW"/>
</dbReference>
<dbReference type="HAMAP" id="MF_00151">
    <property type="entry name" value="PPAT_bact"/>
    <property type="match status" value="1"/>
</dbReference>
<comment type="function">
    <text evidence="9">Reversibly transfers an adenylyl group from ATP to 4'-phosphopantetheine, yielding dephospho-CoA (dPCoA) and pyrophosphate.</text>
</comment>
<feature type="binding site" evidence="9">
    <location>
        <position position="10"/>
    </location>
    <ligand>
        <name>substrate</name>
    </ligand>
</feature>
<keyword evidence="12" id="KW-1185">Reference proteome</keyword>
<dbReference type="PRINTS" id="PR01020">
    <property type="entry name" value="LPSBIOSNTHSS"/>
</dbReference>
<feature type="binding site" evidence="9">
    <location>
        <position position="18"/>
    </location>
    <ligand>
        <name>ATP</name>
        <dbReference type="ChEBI" id="CHEBI:30616"/>
    </ligand>
</feature>
<dbReference type="NCBIfam" id="TIGR00125">
    <property type="entry name" value="cyt_tran_rel"/>
    <property type="match status" value="1"/>
</dbReference>
<evidence type="ECO:0000256" key="3">
    <source>
        <dbReference type="ARBA" id="ARBA00022695"/>
    </source>
</evidence>
<evidence type="ECO:0000256" key="6">
    <source>
        <dbReference type="ARBA" id="ARBA00022842"/>
    </source>
</evidence>
<keyword evidence="1 9" id="KW-0963">Cytoplasm</keyword>
<evidence type="ECO:0000256" key="5">
    <source>
        <dbReference type="ARBA" id="ARBA00022840"/>
    </source>
</evidence>
<keyword evidence="4 9" id="KW-0547">Nucleotide-binding</keyword>
<keyword evidence="3 9" id="KW-0548">Nucleotidyltransferase</keyword>
<organism evidence="11 12">
    <name type="scientific">Larkinella rosea</name>
    <dbReference type="NCBI Taxonomy" id="2025312"/>
    <lineage>
        <taxon>Bacteria</taxon>
        <taxon>Pseudomonadati</taxon>
        <taxon>Bacteroidota</taxon>
        <taxon>Cytophagia</taxon>
        <taxon>Cytophagales</taxon>
        <taxon>Spirosomataceae</taxon>
        <taxon>Larkinella</taxon>
    </lineage>
</organism>
<comment type="similarity">
    <text evidence="9">Belongs to the bacterial CoaD family.</text>
</comment>
<keyword evidence="5 9" id="KW-0067">ATP-binding</keyword>
<feature type="binding site" evidence="9">
    <location>
        <begin position="124"/>
        <end position="130"/>
    </location>
    <ligand>
        <name>ATP</name>
        <dbReference type="ChEBI" id="CHEBI:30616"/>
    </ligand>
</feature>
<keyword evidence="6 9" id="KW-0460">Magnesium</keyword>
<dbReference type="InterPro" id="IPR014729">
    <property type="entry name" value="Rossmann-like_a/b/a_fold"/>
</dbReference>
<gene>
    <name evidence="9" type="primary">coaD</name>
    <name evidence="11" type="ORF">EHT25_02940</name>
</gene>
<evidence type="ECO:0000256" key="1">
    <source>
        <dbReference type="ARBA" id="ARBA00022490"/>
    </source>
</evidence>
<feature type="binding site" evidence="9">
    <location>
        <position position="42"/>
    </location>
    <ligand>
        <name>substrate</name>
    </ligand>
</feature>
<dbReference type="GO" id="GO:0005737">
    <property type="term" value="C:cytoplasm"/>
    <property type="evidence" value="ECO:0007669"/>
    <property type="project" value="UniProtKB-SubCell"/>
</dbReference>
<dbReference type="Gene3D" id="3.40.50.620">
    <property type="entry name" value="HUPs"/>
    <property type="match status" value="1"/>
</dbReference>
<evidence type="ECO:0000313" key="11">
    <source>
        <dbReference type="EMBL" id="RRB06768.1"/>
    </source>
</evidence>
<dbReference type="PANTHER" id="PTHR21342">
    <property type="entry name" value="PHOSPHOPANTETHEINE ADENYLYLTRANSFERASE"/>
    <property type="match status" value="1"/>
</dbReference>
<feature type="binding site" evidence="9">
    <location>
        <position position="74"/>
    </location>
    <ligand>
        <name>substrate</name>
    </ligand>
</feature>
<dbReference type="OrthoDB" id="9806661at2"/>
<comment type="subunit">
    <text evidence="9">Homohexamer.</text>
</comment>
<dbReference type="SUPFAM" id="SSF52374">
    <property type="entry name" value="Nucleotidylyl transferase"/>
    <property type="match status" value="1"/>
</dbReference>
<dbReference type="PANTHER" id="PTHR21342:SF1">
    <property type="entry name" value="PHOSPHOPANTETHEINE ADENYLYLTRANSFERASE"/>
    <property type="match status" value="1"/>
</dbReference>